<dbReference type="EMBL" id="FMWP01000014">
    <property type="protein sequence ID" value="SCZ89893.1"/>
    <property type="molecule type" value="Genomic_DNA"/>
</dbReference>
<keyword evidence="1" id="KW-1133">Transmembrane helix</keyword>
<gene>
    <name evidence="2" type="ORF">BZ3500_MVSOF-1268-A1-R1_CHR1-3G01643</name>
</gene>
<accession>A0A2X0L2T5</accession>
<evidence type="ECO:0000313" key="2">
    <source>
        <dbReference type="EMBL" id="SCZ89893.1"/>
    </source>
</evidence>
<reference evidence="3" key="1">
    <citation type="submission" date="2016-10" db="EMBL/GenBank/DDBJ databases">
        <authorList>
            <person name="Jeantristanb JTB J.-T."/>
            <person name="Ricardo R."/>
        </authorList>
    </citation>
    <scope>NUCLEOTIDE SEQUENCE [LARGE SCALE GENOMIC DNA]</scope>
</reference>
<organism evidence="2 3">
    <name type="scientific">Microbotryum saponariae</name>
    <dbReference type="NCBI Taxonomy" id="289078"/>
    <lineage>
        <taxon>Eukaryota</taxon>
        <taxon>Fungi</taxon>
        <taxon>Dikarya</taxon>
        <taxon>Basidiomycota</taxon>
        <taxon>Pucciniomycotina</taxon>
        <taxon>Microbotryomycetes</taxon>
        <taxon>Microbotryales</taxon>
        <taxon>Microbotryaceae</taxon>
        <taxon>Microbotryum</taxon>
    </lineage>
</organism>
<dbReference type="OrthoDB" id="408493at2759"/>
<dbReference type="Proteomes" id="UP000249723">
    <property type="component" value="Unassembled WGS sequence"/>
</dbReference>
<keyword evidence="1" id="KW-0812">Transmembrane</keyword>
<name>A0A2X0L2T5_9BASI</name>
<dbReference type="AlphaFoldDB" id="A0A2X0L2T5"/>
<protein>
    <submittedName>
        <fullName evidence="2">BZ3500_MvSof-1268-A1-R1_Chr1-3g01643 protein</fullName>
    </submittedName>
</protein>
<feature type="transmembrane region" description="Helical" evidence="1">
    <location>
        <begin position="20"/>
        <end position="39"/>
    </location>
</feature>
<evidence type="ECO:0000256" key="1">
    <source>
        <dbReference type="SAM" id="Phobius"/>
    </source>
</evidence>
<keyword evidence="3" id="KW-1185">Reference proteome</keyword>
<keyword evidence="1" id="KW-0472">Membrane</keyword>
<proteinExistence type="predicted"/>
<sequence length="200" mass="22249">MPSPPSSDAVVASPPTFLGVPLGLISLVTLTCQNSALTISRIRVPADRMYSAPEAVLFNELLKGSISFSIAFYNNLRLSPSSRAASAYAPISSEEETFLEESELQEISERRDAPDQPWHELWTISRIIYSVRQTALDVFREFSTSAARLLSTHRTECCPTRPALWDGDLARIRSWFPQGLTRASFAVLDHTDSTVDTRRS</sequence>
<evidence type="ECO:0000313" key="3">
    <source>
        <dbReference type="Proteomes" id="UP000249723"/>
    </source>
</evidence>
<dbReference type="STRING" id="289078.A0A2X0L2T5"/>